<dbReference type="AlphaFoldDB" id="A0ABD3JBH1"/>
<name>A0ABD3JBH1_EUCGL</name>
<sequence>MPLNLHKALFLSCLLTVALSCQAALGELNATTAPPPCAGISSAAECLIAYQQAELEAMADSGMLGASLVSISAKSALKPQNVASCGRQPYTHCSPDPNSPPHCDVYHRGPC</sequence>
<dbReference type="PROSITE" id="PS51257">
    <property type="entry name" value="PROKAR_LIPOPROTEIN"/>
    <property type="match status" value="1"/>
</dbReference>
<evidence type="ECO:0000313" key="2">
    <source>
        <dbReference type="EMBL" id="KAL3723396.1"/>
    </source>
</evidence>
<accession>A0ABD3JBH1</accession>
<reference evidence="2 3" key="1">
    <citation type="submission" date="2024-11" db="EMBL/GenBank/DDBJ databases">
        <title>Chromosome-level genome assembly of Eucalyptus globulus Labill. provides insights into its genome evolution.</title>
        <authorList>
            <person name="Li X."/>
        </authorList>
    </citation>
    <scope>NUCLEOTIDE SEQUENCE [LARGE SCALE GENOMIC DNA]</scope>
    <source>
        <strain evidence="2">CL2024</strain>
        <tissue evidence="2">Fresh tender leaves</tissue>
    </source>
</reference>
<feature type="signal peptide" evidence="1">
    <location>
        <begin position="1"/>
        <end position="20"/>
    </location>
</feature>
<evidence type="ECO:0000313" key="3">
    <source>
        <dbReference type="Proteomes" id="UP001634007"/>
    </source>
</evidence>
<keyword evidence="1" id="KW-0732">Signal</keyword>
<dbReference type="EMBL" id="JBJKBG010000009">
    <property type="protein sequence ID" value="KAL3723396.1"/>
    <property type="molecule type" value="Genomic_DNA"/>
</dbReference>
<comment type="caution">
    <text evidence="2">The sequence shown here is derived from an EMBL/GenBank/DDBJ whole genome shotgun (WGS) entry which is preliminary data.</text>
</comment>
<evidence type="ECO:0000256" key="1">
    <source>
        <dbReference type="SAM" id="SignalP"/>
    </source>
</evidence>
<gene>
    <name evidence="2" type="ORF">ACJRO7_035563</name>
</gene>
<organism evidence="2 3">
    <name type="scientific">Eucalyptus globulus</name>
    <name type="common">Tasmanian blue gum</name>
    <dbReference type="NCBI Taxonomy" id="34317"/>
    <lineage>
        <taxon>Eukaryota</taxon>
        <taxon>Viridiplantae</taxon>
        <taxon>Streptophyta</taxon>
        <taxon>Embryophyta</taxon>
        <taxon>Tracheophyta</taxon>
        <taxon>Spermatophyta</taxon>
        <taxon>Magnoliopsida</taxon>
        <taxon>eudicotyledons</taxon>
        <taxon>Gunneridae</taxon>
        <taxon>Pentapetalae</taxon>
        <taxon>rosids</taxon>
        <taxon>malvids</taxon>
        <taxon>Myrtales</taxon>
        <taxon>Myrtaceae</taxon>
        <taxon>Myrtoideae</taxon>
        <taxon>Eucalypteae</taxon>
        <taxon>Eucalyptus</taxon>
    </lineage>
</organism>
<protein>
    <submittedName>
        <fullName evidence="2">Uncharacterized protein</fullName>
    </submittedName>
</protein>
<dbReference type="Proteomes" id="UP001634007">
    <property type="component" value="Unassembled WGS sequence"/>
</dbReference>
<proteinExistence type="predicted"/>
<feature type="chain" id="PRO_5044839158" evidence="1">
    <location>
        <begin position="21"/>
        <end position="111"/>
    </location>
</feature>
<keyword evidence="3" id="KW-1185">Reference proteome</keyword>